<dbReference type="CDD" id="cd03440">
    <property type="entry name" value="hot_dog"/>
    <property type="match status" value="1"/>
</dbReference>
<dbReference type="Proteomes" id="UP000326565">
    <property type="component" value="Unassembled WGS sequence"/>
</dbReference>
<gene>
    <name evidence="2" type="ORF">BDV29DRAFT_194810</name>
</gene>
<proteinExistence type="predicted"/>
<reference evidence="2 3" key="1">
    <citation type="submission" date="2019-04" db="EMBL/GenBank/DDBJ databases">
        <title>Friends and foes A comparative genomics study of 23 Aspergillus species from section Flavi.</title>
        <authorList>
            <consortium name="DOE Joint Genome Institute"/>
            <person name="Kjaerbolling I."/>
            <person name="Vesth T."/>
            <person name="Frisvad J.C."/>
            <person name="Nybo J.L."/>
            <person name="Theobald S."/>
            <person name="Kildgaard S."/>
            <person name="Isbrandt T."/>
            <person name="Kuo A."/>
            <person name="Sato A."/>
            <person name="Lyhne E.K."/>
            <person name="Kogle M.E."/>
            <person name="Wiebenga A."/>
            <person name="Kun R.S."/>
            <person name="Lubbers R.J."/>
            <person name="Makela M.R."/>
            <person name="Barry K."/>
            <person name="Chovatia M."/>
            <person name="Clum A."/>
            <person name="Daum C."/>
            <person name="Haridas S."/>
            <person name="He G."/>
            <person name="LaButti K."/>
            <person name="Lipzen A."/>
            <person name="Mondo S."/>
            <person name="Riley R."/>
            <person name="Salamov A."/>
            <person name="Simmons B.A."/>
            <person name="Magnuson J.K."/>
            <person name="Henrissat B."/>
            <person name="Mortensen U.H."/>
            <person name="Larsen T.O."/>
            <person name="Devries R.P."/>
            <person name="Grigoriev I.V."/>
            <person name="Machida M."/>
            <person name="Baker S.E."/>
            <person name="Andersen M.R."/>
        </authorList>
    </citation>
    <scope>NUCLEOTIDE SEQUENCE [LARGE SCALE GENOMIC DNA]</scope>
    <source>
        <strain evidence="2 3">CBS 151.66</strain>
    </source>
</reference>
<dbReference type="AlphaFoldDB" id="A0A5N5WP43"/>
<feature type="domain" description="Acyl-CoA thioesterase-like C-terminal" evidence="1">
    <location>
        <begin position="286"/>
        <end position="341"/>
    </location>
</feature>
<dbReference type="Pfam" id="PF20789">
    <property type="entry name" value="4HBT_3C"/>
    <property type="match status" value="1"/>
</dbReference>
<dbReference type="PANTHER" id="PTHR38110">
    <property type="entry name" value="CHROMOSOME 23, WHOLE GENOME SHOTGUN SEQUENCE"/>
    <property type="match status" value="1"/>
</dbReference>
<dbReference type="InterPro" id="IPR052389">
    <property type="entry name" value="Sec_Metab_Biosynth-Assoc"/>
</dbReference>
<dbReference type="InterPro" id="IPR049450">
    <property type="entry name" value="ACOT8-like_C"/>
</dbReference>
<name>A0A5N5WP43_9EURO</name>
<sequence length="356" mass="39894">MSAIVQSSLPEALDLPAVSSNQCYLQLPEDISFGSVSCGGFVASVMGKFAVSYASHQVRLYGQTHIWSTYTQFYRPIFPGKGKVRLQAYVINIGKAGTSMRVELFQGGKPKICASMHLLISDFNSPGLTVSTGWRPSPPARRVDLAKLETESDPNWICYHAPFYRNGARRSHSYARMFIPVDWPSESSYVDQWIAPGWDYEPLGSRRPRAQGVEEARWTNDMIQFAFEMNVNVHDQFVTGPTASQTGASGIIRHGKAQKKARKEGKPNWREVEDDGSLKLTDSLNITLTLSTEIKKRLPDEGIRWLYLRTDVKHIENGRLDIGSLLLDHNMDLVAAGHQVAQLSWLDKKEIQGSHL</sequence>
<evidence type="ECO:0000259" key="1">
    <source>
        <dbReference type="Pfam" id="PF20789"/>
    </source>
</evidence>
<organism evidence="2 3">
    <name type="scientific">Aspergillus leporis</name>
    <dbReference type="NCBI Taxonomy" id="41062"/>
    <lineage>
        <taxon>Eukaryota</taxon>
        <taxon>Fungi</taxon>
        <taxon>Dikarya</taxon>
        <taxon>Ascomycota</taxon>
        <taxon>Pezizomycotina</taxon>
        <taxon>Eurotiomycetes</taxon>
        <taxon>Eurotiomycetidae</taxon>
        <taxon>Eurotiales</taxon>
        <taxon>Aspergillaceae</taxon>
        <taxon>Aspergillus</taxon>
        <taxon>Aspergillus subgen. Circumdati</taxon>
    </lineage>
</organism>
<accession>A0A5N5WP43</accession>
<protein>
    <submittedName>
        <fullName evidence="2">PKS-like enzyme</fullName>
    </submittedName>
</protein>
<evidence type="ECO:0000313" key="3">
    <source>
        <dbReference type="Proteomes" id="UP000326565"/>
    </source>
</evidence>
<dbReference type="PANTHER" id="PTHR38110:SF1">
    <property type="entry name" value="THIOESTERASE DOMAIN-CONTAINING PROTEIN"/>
    <property type="match status" value="1"/>
</dbReference>
<dbReference type="InterPro" id="IPR042171">
    <property type="entry name" value="Acyl-CoA_hotdog"/>
</dbReference>
<dbReference type="EMBL" id="ML732336">
    <property type="protein sequence ID" value="KAB8069555.1"/>
    <property type="molecule type" value="Genomic_DNA"/>
</dbReference>
<keyword evidence="3" id="KW-1185">Reference proteome</keyword>
<dbReference type="OrthoDB" id="2532955at2759"/>
<dbReference type="Gene3D" id="2.40.160.210">
    <property type="entry name" value="Acyl-CoA thioesterase, double hotdog domain"/>
    <property type="match status" value="1"/>
</dbReference>
<evidence type="ECO:0000313" key="2">
    <source>
        <dbReference type="EMBL" id="KAB8069555.1"/>
    </source>
</evidence>